<feature type="transmembrane region" description="Helical" evidence="9">
    <location>
        <begin position="242"/>
        <end position="267"/>
    </location>
</feature>
<feature type="transmembrane region" description="Helical" evidence="9">
    <location>
        <begin position="279"/>
        <end position="302"/>
    </location>
</feature>
<keyword evidence="5 9" id="KW-0472">Membrane</keyword>
<keyword evidence="6 11" id="KW-0675">Receptor</keyword>
<dbReference type="Proteomes" id="UP001178461">
    <property type="component" value="Chromosome 9"/>
</dbReference>
<dbReference type="AlphaFoldDB" id="A0AA35KX15"/>
<keyword evidence="3 9" id="KW-1133">Transmembrane helix</keyword>
<comment type="subcellular location">
    <subcellularLocation>
        <location evidence="1">Membrane</location>
        <topology evidence="1">Multi-pass membrane protein</topology>
    </subcellularLocation>
</comment>
<dbReference type="PANTHER" id="PTHR45695">
    <property type="entry name" value="LEUCOKININ RECEPTOR-RELATED"/>
    <property type="match status" value="1"/>
</dbReference>
<feature type="region of interest" description="Disordered" evidence="8">
    <location>
        <begin position="322"/>
        <end position="354"/>
    </location>
</feature>
<accession>A0AA35KX15</accession>
<protein>
    <submittedName>
        <fullName evidence="11">Gprotein-likeprotein coupled receptor 151-like</fullName>
    </submittedName>
</protein>
<keyword evidence="12" id="KW-1185">Reference proteome</keyword>
<dbReference type="EMBL" id="OX395134">
    <property type="protein sequence ID" value="CAI5784923.1"/>
    <property type="molecule type" value="Genomic_DNA"/>
</dbReference>
<dbReference type="Gene3D" id="1.20.1070.10">
    <property type="entry name" value="Rhodopsin 7-helix transmembrane proteins"/>
    <property type="match status" value="1"/>
</dbReference>
<evidence type="ECO:0000256" key="8">
    <source>
        <dbReference type="SAM" id="MobiDB-lite"/>
    </source>
</evidence>
<proteinExistence type="predicted"/>
<evidence type="ECO:0000256" key="1">
    <source>
        <dbReference type="ARBA" id="ARBA00004141"/>
    </source>
</evidence>
<feature type="transmembrane region" description="Helical" evidence="9">
    <location>
        <begin position="142"/>
        <end position="162"/>
    </location>
</feature>
<evidence type="ECO:0000256" key="9">
    <source>
        <dbReference type="SAM" id="Phobius"/>
    </source>
</evidence>
<dbReference type="Pfam" id="PF00001">
    <property type="entry name" value="7tm_1"/>
    <property type="match status" value="1"/>
</dbReference>
<reference evidence="11" key="1">
    <citation type="submission" date="2022-12" db="EMBL/GenBank/DDBJ databases">
        <authorList>
            <person name="Alioto T."/>
            <person name="Alioto T."/>
            <person name="Gomez Garrido J."/>
        </authorList>
    </citation>
    <scope>NUCLEOTIDE SEQUENCE</scope>
</reference>
<evidence type="ECO:0000256" key="5">
    <source>
        <dbReference type="ARBA" id="ARBA00023136"/>
    </source>
</evidence>
<dbReference type="InterPro" id="IPR000276">
    <property type="entry name" value="GPCR_Rhodpsn"/>
</dbReference>
<evidence type="ECO:0000313" key="11">
    <source>
        <dbReference type="EMBL" id="CAI5784923.1"/>
    </source>
</evidence>
<feature type="domain" description="G-protein coupled receptors family 1 profile" evidence="10">
    <location>
        <begin position="37"/>
        <end position="300"/>
    </location>
</feature>
<dbReference type="GO" id="GO:0004930">
    <property type="term" value="F:G protein-coupled receptor activity"/>
    <property type="evidence" value="ECO:0007669"/>
    <property type="project" value="UniProtKB-KW"/>
</dbReference>
<evidence type="ECO:0000313" key="12">
    <source>
        <dbReference type="Proteomes" id="UP001178461"/>
    </source>
</evidence>
<dbReference type="PRINTS" id="PR00237">
    <property type="entry name" value="GPCRRHODOPSN"/>
</dbReference>
<evidence type="ECO:0000256" key="2">
    <source>
        <dbReference type="ARBA" id="ARBA00022692"/>
    </source>
</evidence>
<dbReference type="PANTHER" id="PTHR45695:SF21">
    <property type="entry name" value="G-PROTEIN COUPLED RECEPTOR 151-RELATED"/>
    <property type="match status" value="1"/>
</dbReference>
<keyword evidence="4" id="KW-0297">G-protein coupled receptor</keyword>
<feature type="region of interest" description="Disordered" evidence="8">
    <location>
        <begin position="366"/>
        <end position="386"/>
    </location>
</feature>
<dbReference type="GO" id="GO:0005886">
    <property type="term" value="C:plasma membrane"/>
    <property type="evidence" value="ECO:0007669"/>
    <property type="project" value="TreeGrafter"/>
</dbReference>
<organism evidence="11 12">
    <name type="scientific">Podarcis lilfordi</name>
    <name type="common">Lilford's wall lizard</name>
    <dbReference type="NCBI Taxonomy" id="74358"/>
    <lineage>
        <taxon>Eukaryota</taxon>
        <taxon>Metazoa</taxon>
        <taxon>Chordata</taxon>
        <taxon>Craniata</taxon>
        <taxon>Vertebrata</taxon>
        <taxon>Euteleostomi</taxon>
        <taxon>Lepidosauria</taxon>
        <taxon>Squamata</taxon>
        <taxon>Bifurcata</taxon>
        <taxon>Unidentata</taxon>
        <taxon>Episquamata</taxon>
        <taxon>Laterata</taxon>
        <taxon>Lacertibaenia</taxon>
        <taxon>Lacertidae</taxon>
        <taxon>Podarcis</taxon>
    </lineage>
</organism>
<dbReference type="PROSITE" id="PS50262">
    <property type="entry name" value="G_PROTEIN_RECEP_F1_2"/>
    <property type="match status" value="1"/>
</dbReference>
<feature type="transmembrane region" description="Helical" evidence="9">
    <location>
        <begin position="25"/>
        <end position="47"/>
    </location>
</feature>
<dbReference type="SUPFAM" id="SSF81321">
    <property type="entry name" value="Family A G protein-coupled receptor-like"/>
    <property type="match status" value="1"/>
</dbReference>
<evidence type="ECO:0000256" key="4">
    <source>
        <dbReference type="ARBA" id="ARBA00023040"/>
    </source>
</evidence>
<evidence type="ECO:0000259" key="10">
    <source>
        <dbReference type="PROSITE" id="PS50262"/>
    </source>
</evidence>
<evidence type="ECO:0000256" key="7">
    <source>
        <dbReference type="ARBA" id="ARBA00023224"/>
    </source>
</evidence>
<sequence length="386" mass="42267">MNSSQAVFFAGGPQWWRAGSAVLPLLLAGLCLASLAGNLLLLTVLIHELRRGKISPANALVLNLCSADLILVVCCLPTRIATYSRRSWVFGSFVCKATDWLLHGCLVAKSLTWAAVGQARYKHVVSSSSSSSSSSSKCLGLSWRRLAGLLASAWLAALLLPLPHLLFTYLEAGGAPGGLLYCVFRSPPYAANFMDVFSKVYPLIAYLAPAGFTFSCYWRALRAQRGGRRNRLAKPGSPQSKKVTWVLLGLTLLFQATWLPAWVAWLWERHSGGGPQPPPALIFAAEVLIFLDGALNPGVFLATSGEFREGLRSLRRGLSCRGDEARRPRSEETPQSLQDLKEEEDREAAAAQEKVLPDVEHFWKDRRNTVAGEESDPVPWEHQGDP</sequence>
<feature type="transmembrane region" description="Helical" evidence="9">
    <location>
        <begin position="203"/>
        <end position="221"/>
    </location>
</feature>
<gene>
    <name evidence="11" type="ORF">PODLI_1B013007</name>
</gene>
<evidence type="ECO:0000256" key="6">
    <source>
        <dbReference type="ARBA" id="ARBA00023170"/>
    </source>
</evidence>
<keyword evidence="7" id="KW-0807">Transducer</keyword>
<keyword evidence="2 9" id="KW-0812">Transmembrane</keyword>
<dbReference type="InterPro" id="IPR017452">
    <property type="entry name" value="GPCR_Rhodpsn_7TM"/>
</dbReference>
<name>A0AA35KX15_9SAUR</name>
<feature type="compositionally biased region" description="Basic and acidic residues" evidence="8">
    <location>
        <begin position="322"/>
        <end position="332"/>
    </location>
</feature>
<evidence type="ECO:0000256" key="3">
    <source>
        <dbReference type="ARBA" id="ARBA00022989"/>
    </source>
</evidence>